<dbReference type="SMART" id="SM00671">
    <property type="entry name" value="SEL1"/>
    <property type="match status" value="3"/>
</dbReference>
<sequence length="197" mass="21734">MSLPPRYKIIFPNIYGRTQNAMSSRRFLPLLSLTPLPLYLLSPHSNYAVEGLKLYEENFENERHADSAVAAGIVLVEGFHRADGSPFSDADVKLGSEYISAAAAMNNTQGKFELGCLYYTGAAEPHVKESSSEAFKLFEETAAEGHTSGQFMCGDLLMEGDGCEVDKGRALSLMYEAAEKGHRFARQRVIEVLDDNK</sequence>
<evidence type="ECO:0000313" key="3">
    <source>
        <dbReference type="Proteomes" id="UP001162640"/>
    </source>
</evidence>
<dbReference type="Gene3D" id="1.25.40.10">
    <property type="entry name" value="Tetratricopeptide repeat domain"/>
    <property type="match status" value="1"/>
</dbReference>
<organism evidence="2 3">
    <name type="scientific">Triparma laevis f. inornata</name>
    <dbReference type="NCBI Taxonomy" id="1714386"/>
    <lineage>
        <taxon>Eukaryota</taxon>
        <taxon>Sar</taxon>
        <taxon>Stramenopiles</taxon>
        <taxon>Ochrophyta</taxon>
        <taxon>Bolidophyceae</taxon>
        <taxon>Parmales</taxon>
        <taxon>Triparmaceae</taxon>
        <taxon>Triparma</taxon>
    </lineage>
</organism>
<evidence type="ECO:0000256" key="1">
    <source>
        <dbReference type="ARBA" id="ARBA00038101"/>
    </source>
</evidence>
<dbReference type="EMBL" id="BLQM01000462">
    <property type="protein sequence ID" value="GMH91026.1"/>
    <property type="molecule type" value="Genomic_DNA"/>
</dbReference>
<dbReference type="InterPro" id="IPR050767">
    <property type="entry name" value="Sel1_AlgK"/>
</dbReference>
<dbReference type="Pfam" id="PF08238">
    <property type="entry name" value="Sel1"/>
    <property type="match status" value="2"/>
</dbReference>
<accession>A0A9W7BIF1</accession>
<reference evidence="3" key="1">
    <citation type="journal article" date="2023" name="Commun. Biol.">
        <title>Genome analysis of Parmales, the sister group of diatoms, reveals the evolutionary specialization of diatoms from phago-mixotrophs to photoautotrophs.</title>
        <authorList>
            <person name="Ban H."/>
            <person name="Sato S."/>
            <person name="Yoshikawa S."/>
            <person name="Yamada K."/>
            <person name="Nakamura Y."/>
            <person name="Ichinomiya M."/>
            <person name="Sato N."/>
            <person name="Blanc-Mathieu R."/>
            <person name="Endo H."/>
            <person name="Kuwata A."/>
            <person name="Ogata H."/>
        </authorList>
    </citation>
    <scope>NUCLEOTIDE SEQUENCE [LARGE SCALE GENOMIC DNA]</scope>
</reference>
<dbReference type="PANTHER" id="PTHR11102">
    <property type="entry name" value="SEL-1-LIKE PROTEIN"/>
    <property type="match status" value="1"/>
</dbReference>
<protein>
    <submittedName>
        <fullName evidence="2">Uncharacterized protein</fullName>
    </submittedName>
</protein>
<dbReference type="InterPro" id="IPR006597">
    <property type="entry name" value="Sel1-like"/>
</dbReference>
<gene>
    <name evidence="2" type="ORF">TL16_g11939</name>
</gene>
<dbReference type="SUPFAM" id="SSF81901">
    <property type="entry name" value="HCP-like"/>
    <property type="match status" value="1"/>
</dbReference>
<dbReference type="Proteomes" id="UP001162640">
    <property type="component" value="Unassembled WGS sequence"/>
</dbReference>
<comment type="caution">
    <text evidence="2">The sequence shown here is derived from an EMBL/GenBank/DDBJ whole genome shotgun (WGS) entry which is preliminary data.</text>
</comment>
<evidence type="ECO:0000313" key="2">
    <source>
        <dbReference type="EMBL" id="GMH91026.1"/>
    </source>
</evidence>
<dbReference type="PANTHER" id="PTHR11102:SF160">
    <property type="entry name" value="ERAD-ASSOCIATED E3 UBIQUITIN-PROTEIN LIGASE COMPONENT HRD3"/>
    <property type="match status" value="1"/>
</dbReference>
<dbReference type="InterPro" id="IPR011990">
    <property type="entry name" value="TPR-like_helical_dom_sf"/>
</dbReference>
<proteinExistence type="inferred from homology"/>
<name>A0A9W7BIF1_9STRA</name>
<dbReference type="AlphaFoldDB" id="A0A9W7BIF1"/>
<comment type="similarity">
    <text evidence="1">Belongs to the sel-1 family.</text>
</comment>